<dbReference type="AlphaFoldDB" id="A0A1R3U6G4"/>
<dbReference type="EMBL" id="FMUE01000026">
    <property type="protein sequence ID" value="SCX36056.1"/>
    <property type="molecule type" value="Genomic_DNA"/>
</dbReference>
<name>A0A1R3U6G4_9HYPH</name>
<dbReference type="Proteomes" id="UP000187891">
    <property type="component" value="Unassembled WGS sequence"/>
</dbReference>
<feature type="compositionally biased region" description="Basic and acidic residues" evidence="1">
    <location>
        <begin position="1"/>
        <end position="11"/>
    </location>
</feature>
<sequence>MADLSDNKWNEQDNLNTSPAPDGLPPGSPPSAVYGVIRNGRGAQKRDFNRSNSILTSSGTGAAYVLTYDVGPAGFVKGEIFRFFPHADNTGAATIKINGLTTKPLVQSSGAALIVGQIKAGQSIEISYDGTAYRVLSDVTNNPVFSGNVYVGPTGSFVGGDGNIAFTQTMSTRGANLGEALDRKANLANPNFSGVVGLPGVSANEFKMGTADGASYSQYNLAMKGWWGLGMQDHTNAVNGYYDFRLGKWDTKGGTCKNGTEYVLPNGGMYNVNVLGSAGGIRDTGSAGGNLMRFNWNGQPGQPSWVWGGVNGADMYVYNPSNFTVANSAQLGGIAASEYLTKSTVFQSANQTYTTNALGSIAHGLGRKPNWYIAEMVCTTASNGWSVGDTFDMASQLQPWTNTGAFGIHIWSTATTINWKIASSGIGIINKSNGNADVALSANWQLRFRAGF</sequence>
<dbReference type="STRING" id="1907666.DSM25559_5300"/>
<organism evidence="2 3">
    <name type="scientific">Agrobacterium rosae</name>
    <dbReference type="NCBI Taxonomy" id="1972867"/>
    <lineage>
        <taxon>Bacteria</taxon>
        <taxon>Pseudomonadati</taxon>
        <taxon>Pseudomonadota</taxon>
        <taxon>Alphaproteobacteria</taxon>
        <taxon>Hyphomicrobiales</taxon>
        <taxon>Rhizobiaceae</taxon>
        <taxon>Rhizobium/Agrobacterium group</taxon>
        <taxon>Agrobacterium</taxon>
    </lineage>
</organism>
<evidence type="ECO:0000313" key="2">
    <source>
        <dbReference type="EMBL" id="SCX36056.1"/>
    </source>
</evidence>
<accession>A0A1R3U6G4</accession>
<gene>
    <name evidence="2" type="ORF">DSM25559_5300</name>
</gene>
<dbReference type="RefSeq" id="WP_077123163.1">
    <property type="nucleotide sequence ID" value="NZ_FMUE01000026.1"/>
</dbReference>
<reference evidence="3" key="1">
    <citation type="submission" date="2016-10" db="EMBL/GenBank/DDBJ databases">
        <authorList>
            <person name="Wibberg D."/>
        </authorList>
    </citation>
    <scope>NUCLEOTIDE SEQUENCE [LARGE SCALE GENOMIC DNA]</scope>
</reference>
<proteinExistence type="predicted"/>
<evidence type="ECO:0000313" key="3">
    <source>
        <dbReference type="Proteomes" id="UP000187891"/>
    </source>
</evidence>
<feature type="region of interest" description="Disordered" evidence="1">
    <location>
        <begin position="1"/>
        <end position="31"/>
    </location>
</feature>
<evidence type="ECO:0000256" key="1">
    <source>
        <dbReference type="SAM" id="MobiDB-lite"/>
    </source>
</evidence>
<protein>
    <submittedName>
        <fullName evidence="2">Uncharacterized protein</fullName>
    </submittedName>
</protein>